<keyword evidence="3" id="KW-1185">Reference proteome</keyword>
<accession>A0A6A5X6P3</accession>
<dbReference type="RefSeq" id="XP_033376856.1">
    <property type="nucleotide sequence ID" value="XM_033524097.1"/>
</dbReference>
<dbReference type="Proteomes" id="UP000799778">
    <property type="component" value="Unassembled WGS sequence"/>
</dbReference>
<dbReference type="GeneID" id="54281494"/>
<name>A0A6A5X6P3_9PLEO</name>
<evidence type="ECO:0000313" key="2">
    <source>
        <dbReference type="EMBL" id="KAF2008517.1"/>
    </source>
</evidence>
<dbReference type="EMBL" id="ML978083">
    <property type="protein sequence ID" value="KAF2008517.1"/>
    <property type="molecule type" value="Genomic_DNA"/>
</dbReference>
<evidence type="ECO:0000313" key="3">
    <source>
        <dbReference type="Proteomes" id="UP000799778"/>
    </source>
</evidence>
<feature type="domain" description="Lipocalin-like" evidence="1">
    <location>
        <begin position="13"/>
        <end position="157"/>
    </location>
</feature>
<proteinExistence type="predicted"/>
<reference evidence="2" key="1">
    <citation type="journal article" date="2020" name="Stud. Mycol.">
        <title>101 Dothideomycetes genomes: a test case for predicting lifestyles and emergence of pathogens.</title>
        <authorList>
            <person name="Haridas S."/>
            <person name="Albert R."/>
            <person name="Binder M."/>
            <person name="Bloem J."/>
            <person name="Labutti K."/>
            <person name="Salamov A."/>
            <person name="Andreopoulos B."/>
            <person name="Baker S."/>
            <person name="Barry K."/>
            <person name="Bills G."/>
            <person name="Bluhm B."/>
            <person name="Cannon C."/>
            <person name="Castanera R."/>
            <person name="Culley D."/>
            <person name="Daum C."/>
            <person name="Ezra D."/>
            <person name="Gonzalez J."/>
            <person name="Henrissat B."/>
            <person name="Kuo A."/>
            <person name="Liang C."/>
            <person name="Lipzen A."/>
            <person name="Lutzoni F."/>
            <person name="Magnuson J."/>
            <person name="Mondo S."/>
            <person name="Nolan M."/>
            <person name="Ohm R."/>
            <person name="Pangilinan J."/>
            <person name="Park H.-J."/>
            <person name="Ramirez L."/>
            <person name="Alfaro M."/>
            <person name="Sun H."/>
            <person name="Tritt A."/>
            <person name="Yoshinaga Y."/>
            <person name="Zwiers L.-H."/>
            <person name="Turgeon B."/>
            <person name="Goodwin S."/>
            <person name="Spatafora J."/>
            <person name="Crous P."/>
            <person name="Grigoriev I."/>
        </authorList>
    </citation>
    <scope>NUCLEOTIDE SEQUENCE</scope>
    <source>
        <strain evidence="2">CBS 175.79</strain>
    </source>
</reference>
<sequence length="168" mass="18610">MTPPLAIVQILSGTWSLINNTSLRNGTILPGYSLPTGANPAGLIHYSATGYMSANIMDTNATNRPTRISWPPKDTDSDSDWALVGRHAMSYSGPYSVEVWNETHGTLTHGPLVYAATPSMVGTNQKRNYTLYEDGDVLKLNFHNYTAKTEGTLFWRRLAPSWEHSYSE</sequence>
<organism evidence="2 3">
    <name type="scientific">Aaosphaeria arxii CBS 175.79</name>
    <dbReference type="NCBI Taxonomy" id="1450172"/>
    <lineage>
        <taxon>Eukaryota</taxon>
        <taxon>Fungi</taxon>
        <taxon>Dikarya</taxon>
        <taxon>Ascomycota</taxon>
        <taxon>Pezizomycotina</taxon>
        <taxon>Dothideomycetes</taxon>
        <taxon>Pleosporomycetidae</taxon>
        <taxon>Pleosporales</taxon>
        <taxon>Pleosporales incertae sedis</taxon>
        <taxon>Aaosphaeria</taxon>
    </lineage>
</organism>
<evidence type="ECO:0000259" key="1">
    <source>
        <dbReference type="Pfam" id="PF13924"/>
    </source>
</evidence>
<dbReference type="AlphaFoldDB" id="A0A6A5X6P3"/>
<gene>
    <name evidence="2" type="ORF">BU24DRAFT_360313</name>
</gene>
<protein>
    <recommendedName>
        <fullName evidence="1">Lipocalin-like domain-containing protein</fullName>
    </recommendedName>
</protein>
<dbReference type="OrthoDB" id="3904217at2759"/>
<dbReference type="InterPro" id="IPR024311">
    <property type="entry name" value="Lipocalin-like"/>
</dbReference>
<dbReference type="Pfam" id="PF13924">
    <property type="entry name" value="Lipocalin_5"/>
    <property type="match status" value="1"/>
</dbReference>